<dbReference type="GO" id="GO:0016705">
    <property type="term" value="F:oxidoreductase activity, acting on paired donors, with incorporation or reduction of molecular oxygen"/>
    <property type="evidence" value="ECO:0007669"/>
    <property type="project" value="InterPro"/>
</dbReference>
<feature type="binding site" description="axial binding residue" evidence="14">
    <location>
        <position position="483"/>
    </location>
    <ligand>
        <name>heme</name>
        <dbReference type="ChEBI" id="CHEBI:30413"/>
    </ligand>
    <ligandPart>
        <name>Fe</name>
        <dbReference type="ChEBI" id="CHEBI:18248"/>
    </ligandPart>
</feature>
<dbReference type="GO" id="GO:0004497">
    <property type="term" value="F:monooxygenase activity"/>
    <property type="evidence" value="ECO:0007669"/>
    <property type="project" value="UniProtKB-KW"/>
</dbReference>
<dbReference type="PANTHER" id="PTHR24292">
    <property type="entry name" value="CYTOCHROME P450"/>
    <property type="match status" value="1"/>
</dbReference>
<keyword evidence="13 16" id="KW-0472">Membrane</keyword>
<evidence type="ECO:0000256" key="2">
    <source>
        <dbReference type="ARBA" id="ARBA00003690"/>
    </source>
</evidence>
<dbReference type="GO" id="GO:0005506">
    <property type="term" value="F:iron ion binding"/>
    <property type="evidence" value="ECO:0007669"/>
    <property type="project" value="InterPro"/>
</dbReference>
<dbReference type="AlphaFoldDB" id="A0A5E4NJB3"/>
<evidence type="ECO:0000256" key="4">
    <source>
        <dbReference type="ARBA" id="ARBA00004406"/>
    </source>
</evidence>
<evidence type="ECO:0000256" key="12">
    <source>
        <dbReference type="ARBA" id="ARBA00023033"/>
    </source>
</evidence>
<gene>
    <name evidence="17" type="ORF">CINCED_3A007845</name>
</gene>
<dbReference type="PANTHER" id="PTHR24292:SF54">
    <property type="entry name" value="CYP9F3-RELATED"/>
    <property type="match status" value="1"/>
</dbReference>
<dbReference type="PROSITE" id="PS00086">
    <property type="entry name" value="CYTOCHROME_P450"/>
    <property type="match status" value="1"/>
</dbReference>
<keyword evidence="11 14" id="KW-0408">Iron</keyword>
<feature type="transmembrane region" description="Helical" evidence="16">
    <location>
        <begin position="177"/>
        <end position="195"/>
    </location>
</feature>
<evidence type="ECO:0000256" key="7">
    <source>
        <dbReference type="ARBA" id="ARBA00022723"/>
    </source>
</evidence>
<sequence>MISRDTIMVYVVSAIVFLSIVVYLYYRNIYSFWRKMGVFNIEPEFFFGNAKDRVLFRKSFHEFHRDIYFKFKGHRYAGFYVGRRASLVILDPEIIKCIMIKDFNHFTDRQTMRLRTSKYITEMLINLKGSKWKKMRSQLTPSFTSGKLRTMEHLIDICCNNMSDFLNDNIKSGNCKVFFLHFINNFITFTMFILFSENGFKPYELEMKDFFGKFTLDVIATCAFGVESNSLTDVTGGFASRVSKFATLSITKRLSLYIIILFLPGLARFVPLSFFNMKVIYFLANVIKEAKSYRMSTGQKRNDFLQLLLDSESNPDNKNENKQNEDSLTEPQIVAQSVLFLIAGFETSSTLLTFTCYELAINQEIQIKLREEICSILDRYNGKCTYEAMQEMTFLDMVLGETLRMHPPVAQLERVCTQDYMIPDSNLILQKGTAVQIPVIGLHYDPEYYPDPYKFDPNRFSAEEKASRHHYVYLPFGTGPRNCIGLRFALMSTKRGMVHLLKNFSIELSNRTTVPYIYSKHSMFLKAQNGIWLSFNKLNTS</sequence>
<dbReference type="InterPro" id="IPR050476">
    <property type="entry name" value="Insect_CytP450_Detox"/>
</dbReference>
<dbReference type="GO" id="GO:0005789">
    <property type="term" value="C:endoplasmic reticulum membrane"/>
    <property type="evidence" value="ECO:0007669"/>
    <property type="project" value="UniProtKB-SubCell"/>
</dbReference>
<dbReference type="SUPFAM" id="SSF48264">
    <property type="entry name" value="Cytochrome P450"/>
    <property type="match status" value="1"/>
</dbReference>
<keyword evidence="16" id="KW-1133">Transmembrane helix</keyword>
<dbReference type="Pfam" id="PF00067">
    <property type="entry name" value="p450"/>
    <property type="match status" value="2"/>
</dbReference>
<evidence type="ECO:0000256" key="10">
    <source>
        <dbReference type="ARBA" id="ARBA00023002"/>
    </source>
</evidence>
<evidence type="ECO:0000313" key="18">
    <source>
        <dbReference type="Proteomes" id="UP000325440"/>
    </source>
</evidence>
<dbReference type="InterPro" id="IPR017972">
    <property type="entry name" value="Cyt_P450_CS"/>
</dbReference>
<keyword evidence="16" id="KW-0812">Transmembrane</keyword>
<comment type="cofactor">
    <cofactor evidence="1 14">
        <name>heme</name>
        <dbReference type="ChEBI" id="CHEBI:30413"/>
    </cofactor>
</comment>
<dbReference type="FunFam" id="1.10.630.10:FF:000042">
    <property type="entry name" value="Cytochrome P450"/>
    <property type="match status" value="1"/>
</dbReference>
<evidence type="ECO:0000256" key="8">
    <source>
        <dbReference type="ARBA" id="ARBA00022824"/>
    </source>
</evidence>
<protein>
    <submittedName>
        <fullName evidence="17">Cytochrome P450,Cytochrome P450, E-class, group IV,Cytochrome P450, conserved site</fullName>
    </submittedName>
</protein>
<keyword evidence="12 15" id="KW-0503">Monooxygenase</keyword>
<dbReference type="GO" id="GO:0020037">
    <property type="term" value="F:heme binding"/>
    <property type="evidence" value="ECO:0007669"/>
    <property type="project" value="InterPro"/>
</dbReference>
<proteinExistence type="inferred from homology"/>
<dbReference type="EMBL" id="CABPRJ010002373">
    <property type="protein sequence ID" value="VVC43816.1"/>
    <property type="molecule type" value="Genomic_DNA"/>
</dbReference>
<dbReference type="Gene3D" id="1.10.630.10">
    <property type="entry name" value="Cytochrome P450"/>
    <property type="match status" value="1"/>
</dbReference>
<dbReference type="InterPro" id="IPR002403">
    <property type="entry name" value="Cyt_P450_E_grp-IV"/>
</dbReference>
<dbReference type="CDD" id="cd11056">
    <property type="entry name" value="CYP6-like"/>
    <property type="match status" value="1"/>
</dbReference>
<comment type="subcellular location">
    <subcellularLocation>
        <location evidence="4">Endoplasmic reticulum membrane</location>
        <topology evidence="4">Peripheral membrane protein</topology>
    </subcellularLocation>
    <subcellularLocation>
        <location evidence="3">Microsome membrane</location>
        <topology evidence="3">Peripheral membrane protein</topology>
    </subcellularLocation>
</comment>
<evidence type="ECO:0000256" key="5">
    <source>
        <dbReference type="ARBA" id="ARBA00010617"/>
    </source>
</evidence>
<keyword evidence="9" id="KW-0492">Microsome</keyword>
<evidence type="ECO:0000256" key="13">
    <source>
        <dbReference type="ARBA" id="ARBA00023136"/>
    </source>
</evidence>
<feature type="transmembrane region" description="Helical" evidence="16">
    <location>
        <begin position="254"/>
        <end position="275"/>
    </location>
</feature>
<evidence type="ECO:0000256" key="9">
    <source>
        <dbReference type="ARBA" id="ARBA00022848"/>
    </source>
</evidence>
<keyword evidence="6 14" id="KW-0349">Heme</keyword>
<feature type="transmembrane region" description="Helical" evidence="16">
    <location>
        <begin position="6"/>
        <end position="26"/>
    </location>
</feature>
<dbReference type="InterPro" id="IPR001128">
    <property type="entry name" value="Cyt_P450"/>
</dbReference>
<dbReference type="PRINTS" id="PR00385">
    <property type="entry name" value="P450"/>
</dbReference>
<keyword evidence="10 15" id="KW-0560">Oxidoreductase</keyword>
<dbReference type="PRINTS" id="PR00465">
    <property type="entry name" value="EP450IV"/>
</dbReference>
<evidence type="ECO:0000256" key="15">
    <source>
        <dbReference type="RuleBase" id="RU000461"/>
    </source>
</evidence>
<dbReference type="OrthoDB" id="2789670at2759"/>
<evidence type="ECO:0000256" key="1">
    <source>
        <dbReference type="ARBA" id="ARBA00001971"/>
    </source>
</evidence>
<evidence type="ECO:0000256" key="3">
    <source>
        <dbReference type="ARBA" id="ARBA00004174"/>
    </source>
</evidence>
<evidence type="ECO:0000256" key="16">
    <source>
        <dbReference type="SAM" id="Phobius"/>
    </source>
</evidence>
<keyword evidence="8" id="KW-0256">Endoplasmic reticulum</keyword>
<dbReference type="Proteomes" id="UP000325440">
    <property type="component" value="Unassembled WGS sequence"/>
</dbReference>
<comment type="function">
    <text evidence="2">May be involved in the metabolism of insect hormones and in the breakdown of synthetic insecticides.</text>
</comment>
<reference evidence="17 18" key="1">
    <citation type="submission" date="2019-08" db="EMBL/GenBank/DDBJ databases">
        <authorList>
            <person name="Alioto T."/>
            <person name="Alioto T."/>
            <person name="Gomez Garrido J."/>
        </authorList>
    </citation>
    <scope>NUCLEOTIDE SEQUENCE [LARGE SCALE GENOMIC DNA]</scope>
</reference>
<dbReference type="InterPro" id="IPR036396">
    <property type="entry name" value="Cyt_P450_sf"/>
</dbReference>
<evidence type="ECO:0000256" key="6">
    <source>
        <dbReference type="ARBA" id="ARBA00022617"/>
    </source>
</evidence>
<organism evidence="17 18">
    <name type="scientific">Cinara cedri</name>
    <dbReference type="NCBI Taxonomy" id="506608"/>
    <lineage>
        <taxon>Eukaryota</taxon>
        <taxon>Metazoa</taxon>
        <taxon>Ecdysozoa</taxon>
        <taxon>Arthropoda</taxon>
        <taxon>Hexapoda</taxon>
        <taxon>Insecta</taxon>
        <taxon>Pterygota</taxon>
        <taxon>Neoptera</taxon>
        <taxon>Paraneoptera</taxon>
        <taxon>Hemiptera</taxon>
        <taxon>Sternorrhyncha</taxon>
        <taxon>Aphidomorpha</taxon>
        <taxon>Aphidoidea</taxon>
        <taxon>Aphididae</taxon>
        <taxon>Lachninae</taxon>
        <taxon>Cinara</taxon>
    </lineage>
</organism>
<evidence type="ECO:0000313" key="17">
    <source>
        <dbReference type="EMBL" id="VVC43816.1"/>
    </source>
</evidence>
<name>A0A5E4NJB3_9HEMI</name>
<comment type="similarity">
    <text evidence="5 15">Belongs to the cytochrome P450 family.</text>
</comment>
<evidence type="ECO:0000256" key="11">
    <source>
        <dbReference type="ARBA" id="ARBA00023004"/>
    </source>
</evidence>
<keyword evidence="7 14" id="KW-0479">Metal-binding</keyword>
<evidence type="ECO:0000256" key="14">
    <source>
        <dbReference type="PIRSR" id="PIRSR602403-1"/>
    </source>
</evidence>
<keyword evidence="18" id="KW-1185">Reference proteome</keyword>
<accession>A0A5E4NJB3</accession>